<name>A0A0K2ZJ23_9XANT</name>
<keyword evidence="4 5" id="KW-0067">ATP-binding</keyword>
<dbReference type="SUPFAM" id="SSF52540">
    <property type="entry name" value="P-loop containing nucleoside triphosphate hydrolases"/>
    <property type="match status" value="1"/>
</dbReference>
<evidence type="ECO:0000256" key="5">
    <source>
        <dbReference type="PROSITE-ProRule" id="PRU00560"/>
    </source>
</evidence>
<feature type="binding site" evidence="5">
    <location>
        <begin position="33"/>
        <end position="40"/>
    </location>
    <ligand>
        <name>ATP</name>
        <dbReference type="ChEBI" id="CHEBI:30616"/>
    </ligand>
</feature>
<evidence type="ECO:0000256" key="1">
    <source>
        <dbReference type="ARBA" id="ARBA00022741"/>
    </source>
</evidence>
<dbReference type="PANTHER" id="PTHR11070">
    <property type="entry name" value="UVRD / RECB / PCRA DNA HELICASE FAMILY MEMBER"/>
    <property type="match status" value="1"/>
</dbReference>
<dbReference type="GO" id="GO:0043138">
    <property type="term" value="F:3'-5' DNA helicase activity"/>
    <property type="evidence" value="ECO:0007669"/>
    <property type="project" value="TreeGrafter"/>
</dbReference>
<accession>A0A0K2ZJ23</accession>
<dbReference type="Gene3D" id="3.40.50.300">
    <property type="entry name" value="P-loop containing nucleotide triphosphate hydrolases"/>
    <property type="match status" value="2"/>
</dbReference>
<evidence type="ECO:0000256" key="3">
    <source>
        <dbReference type="ARBA" id="ARBA00022806"/>
    </source>
</evidence>
<sequence length="621" mass="68989">MNEVPDSLVDNGVDVVIDQCLHLDTPQSFFMYAGAGSGKTRSLVDALGKIRLRERERLVYKGQRIAVITYTNAACDEILRRIEFDALVDVSTIHSFAWRLIKGFDDEIRTWLKVSIAKSMAKLADAMGRAREENKTFLKNKVDFERKEKRLEALDSALSFNYSPSGTERLRGSLTHQEVIGMAGDFLQKDPLREVLVDLYPVVLIDESQDTHEEVMKALLSIQAHASDRFALGLLGDTMQRIYTHGMPRLEEAVPRDWARPAKVMNHRSAERIVRLVNTIRSEVDGQRQRARQDKPGGFVRIFITGLGAAKSLELEEGVACRMAEITGAAEWGLGPEHRKTLVLEHRMASRRLGFDDVFGPLYETETLRTSLLDGVLGPVNFLVDDVLPIVEAGLSGDEFALVDSIRTRSPLFDGKALAGRADQLDAVRAAGDGARRLTEQLRDRDPLLREVISGLQESGLLAVPNGLLQALNMQEPDDGAAPEDDRQAQEMRAWCRVLQAPFSQIRAMALYARGLSAFDTHQGVKGLEFPRVLVVISDDEANGFTFSYDKVLGAKATDKDAEKEAGGGDSQRAQTRRLLYVTCSRAEHSLALMVYAQNPAAVRDEVIRKGWFGADEVVLI</sequence>
<dbReference type="InterPro" id="IPR014016">
    <property type="entry name" value="UvrD-like_ATP-bd"/>
</dbReference>
<protein>
    <submittedName>
        <fullName evidence="7">DNA/RNA helicase, superfamily I</fullName>
    </submittedName>
</protein>
<evidence type="ECO:0000256" key="4">
    <source>
        <dbReference type="ARBA" id="ARBA00022840"/>
    </source>
</evidence>
<dbReference type="EMBL" id="CXOJ01000005">
    <property type="protein sequence ID" value="CTP83375.1"/>
    <property type="molecule type" value="Genomic_DNA"/>
</dbReference>
<organism evidence="7 8">
    <name type="scientific">Xanthomonas graminis pv. phlei</name>
    <dbReference type="NCBI Taxonomy" id="487906"/>
    <lineage>
        <taxon>Bacteria</taxon>
        <taxon>Pseudomonadati</taxon>
        <taxon>Pseudomonadota</taxon>
        <taxon>Gammaproteobacteria</taxon>
        <taxon>Lysobacterales</taxon>
        <taxon>Lysobacteraceae</taxon>
        <taxon>Xanthomonas</taxon>
        <taxon>Xanthomonas translucens group</taxon>
        <taxon>Xanthomonas graminis</taxon>
    </lineage>
</organism>
<dbReference type="InterPro" id="IPR000212">
    <property type="entry name" value="DNA_helicase_UvrD/REP"/>
</dbReference>
<dbReference type="PANTHER" id="PTHR11070:SF3">
    <property type="entry name" value="DNA 3'-5' HELICASE"/>
    <property type="match status" value="1"/>
</dbReference>
<dbReference type="GO" id="GO:0000725">
    <property type="term" value="P:recombinational repair"/>
    <property type="evidence" value="ECO:0007669"/>
    <property type="project" value="TreeGrafter"/>
</dbReference>
<evidence type="ECO:0000313" key="7">
    <source>
        <dbReference type="EMBL" id="CTP83375.1"/>
    </source>
</evidence>
<evidence type="ECO:0000256" key="2">
    <source>
        <dbReference type="ARBA" id="ARBA00022801"/>
    </source>
</evidence>
<dbReference type="InterPro" id="IPR027417">
    <property type="entry name" value="P-loop_NTPase"/>
</dbReference>
<dbReference type="GO" id="GO:0003677">
    <property type="term" value="F:DNA binding"/>
    <property type="evidence" value="ECO:0007669"/>
    <property type="project" value="InterPro"/>
</dbReference>
<dbReference type="GO" id="GO:0016787">
    <property type="term" value="F:hydrolase activity"/>
    <property type="evidence" value="ECO:0007669"/>
    <property type="project" value="UniProtKB-UniRule"/>
</dbReference>
<dbReference type="AlphaFoldDB" id="A0A0K2ZJ23"/>
<dbReference type="GO" id="GO:0005829">
    <property type="term" value="C:cytosol"/>
    <property type="evidence" value="ECO:0007669"/>
    <property type="project" value="TreeGrafter"/>
</dbReference>
<feature type="domain" description="UvrD-like helicase ATP-binding" evidence="6">
    <location>
        <begin position="12"/>
        <end position="283"/>
    </location>
</feature>
<gene>
    <name evidence="7" type="ORF">XTPLMG730_0436</name>
</gene>
<dbReference type="Proteomes" id="UP000045978">
    <property type="component" value="Unassembled WGS sequence"/>
</dbReference>
<reference evidence="7 8" key="1">
    <citation type="submission" date="2015-07" db="EMBL/GenBank/DDBJ databases">
        <authorList>
            <person name="Noorani M."/>
        </authorList>
    </citation>
    <scope>NUCLEOTIDE SEQUENCE [LARGE SCALE GENOMIC DNA]</scope>
    <source>
        <strain evidence="7">LMG730</strain>
    </source>
</reference>
<dbReference type="RefSeq" id="WP_053837024.1">
    <property type="nucleotide sequence ID" value="NZ_CP076251.1"/>
</dbReference>
<dbReference type="Pfam" id="PF13245">
    <property type="entry name" value="AAA_19"/>
    <property type="match status" value="1"/>
</dbReference>
<dbReference type="PROSITE" id="PS51198">
    <property type="entry name" value="UVRD_HELICASE_ATP_BIND"/>
    <property type="match status" value="1"/>
</dbReference>
<evidence type="ECO:0000313" key="8">
    <source>
        <dbReference type="Proteomes" id="UP000045978"/>
    </source>
</evidence>
<keyword evidence="2 5" id="KW-0378">Hydrolase</keyword>
<proteinExistence type="predicted"/>
<evidence type="ECO:0000259" key="6">
    <source>
        <dbReference type="PROSITE" id="PS51198"/>
    </source>
</evidence>
<dbReference type="GO" id="GO:0005524">
    <property type="term" value="F:ATP binding"/>
    <property type="evidence" value="ECO:0007669"/>
    <property type="project" value="UniProtKB-UniRule"/>
</dbReference>
<keyword evidence="1 5" id="KW-0547">Nucleotide-binding</keyword>
<keyword evidence="3 5" id="KW-0347">Helicase</keyword>